<keyword evidence="8" id="KW-1185">Reference proteome</keyword>
<dbReference type="OrthoDB" id="9784461at2"/>
<dbReference type="EMBL" id="CP012332">
    <property type="protein sequence ID" value="AKU92229.1"/>
    <property type="molecule type" value="Genomic_DNA"/>
</dbReference>
<dbReference type="GO" id="GO:0005524">
    <property type="term" value="F:ATP binding"/>
    <property type="evidence" value="ECO:0007669"/>
    <property type="project" value="UniProtKB-UniRule"/>
</dbReference>
<dbReference type="PATRIC" id="fig|1391653.3.peg.2717"/>
<evidence type="ECO:0000256" key="2">
    <source>
        <dbReference type="ARBA" id="ARBA00022840"/>
    </source>
</evidence>
<dbReference type="Gene3D" id="3.40.50.300">
    <property type="entry name" value="P-loop containing nucleotide triphosphate hydrolases"/>
    <property type="match status" value="2"/>
</dbReference>
<feature type="binding site" evidence="4">
    <location>
        <begin position="17"/>
        <end position="24"/>
    </location>
    <ligand>
        <name>ATP</name>
        <dbReference type="ChEBI" id="CHEBI:30616"/>
    </ligand>
</feature>
<dbReference type="SUPFAM" id="SSF52540">
    <property type="entry name" value="P-loop containing nucleoside triphosphate hydrolases"/>
    <property type="match status" value="1"/>
</dbReference>
<dbReference type="InterPro" id="IPR053931">
    <property type="entry name" value="RapZ_C"/>
</dbReference>
<dbReference type="STRING" id="1391653.AKJ08_2616"/>
<dbReference type="InterPro" id="IPR027417">
    <property type="entry name" value="P-loop_NTPase"/>
</dbReference>
<dbReference type="NCBIfam" id="NF003828">
    <property type="entry name" value="PRK05416.1"/>
    <property type="match status" value="1"/>
</dbReference>
<evidence type="ECO:0000259" key="5">
    <source>
        <dbReference type="Pfam" id="PF03668"/>
    </source>
</evidence>
<dbReference type="PANTHER" id="PTHR30448:SF0">
    <property type="entry name" value="RNASE ADAPTER PROTEIN RAPZ"/>
    <property type="match status" value="1"/>
</dbReference>
<gene>
    <name evidence="7" type="ORF">AKJ08_2616</name>
</gene>
<keyword evidence="1 4" id="KW-0547">Nucleotide-binding</keyword>
<dbReference type="Pfam" id="PF03668">
    <property type="entry name" value="RapZ-like_N"/>
    <property type="match status" value="1"/>
</dbReference>
<evidence type="ECO:0000259" key="6">
    <source>
        <dbReference type="Pfam" id="PF22740"/>
    </source>
</evidence>
<evidence type="ECO:0000256" key="3">
    <source>
        <dbReference type="ARBA" id="ARBA00023134"/>
    </source>
</evidence>
<feature type="domain" description="RapZ C-terminal" evidence="6">
    <location>
        <begin position="171"/>
        <end position="290"/>
    </location>
</feature>
<proteinExistence type="inferred from homology"/>
<dbReference type="HAMAP" id="MF_00636">
    <property type="entry name" value="RapZ_like"/>
    <property type="match status" value="1"/>
</dbReference>
<dbReference type="Proteomes" id="UP000055590">
    <property type="component" value="Chromosome"/>
</dbReference>
<dbReference type="PIRSF" id="PIRSF005052">
    <property type="entry name" value="P-loopkin"/>
    <property type="match status" value="1"/>
</dbReference>
<keyword evidence="2 4" id="KW-0067">ATP-binding</keyword>
<dbReference type="InterPro" id="IPR053930">
    <property type="entry name" value="RapZ-like_N"/>
</dbReference>
<feature type="binding site" evidence="4">
    <location>
        <begin position="67"/>
        <end position="70"/>
    </location>
    <ligand>
        <name>GTP</name>
        <dbReference type="ChEBI" id="CHEBI:37565"/>
    </ligand>
</feature>
<dbReference type="AlphaFoldDB" id="A0A0K1PGK5"/>
<dbReference type="GO" id="GO:0005525">
    <property type="term" value="F:GTP binding"/>
    <property type="evidence" value="ECO:0007669"/>
    <property type="project" value="UniProtKB-UniRule"/>
</dbReference>
<evidence type="ECO:0000313" key="8">
    <source>
        <dbReference type="Proteomes" id="UP000055590"/>
    </source>
</evidence>
<evidence type="ECO:0000313" key="7">
    <source>
        <dbReference type="EMBL" id="AKU92229.1"/>
    </source>
</evidence>
<name>A0A0K1PGK5_9BACT</name>
<evidence type="ECO:0000256" key="4">
    <source>
        <dbReference type="HAMAP-Rule" id="MF_00636"/>
    </source>
</evidence>
<feature type="domain" description="RapZ-like N-terminal" evidence="5">
    <location>
        <begin position="12"/>
        <end position="163"/>
    </location>
</feature>
<dbReference type="Pfam" id="PF22740">
    <property type="entry name" value="PapZ_C"/>
    <property type="match status" value="1"/>
</dbReference>
<dbReference type="KEGG" id="vin:AKJ08_2616"/>
<evidence type="ECO:0000256" key="1">
    <source>
        <dbReference type="ARBA" id="ARBA00022741"/>
    </source>
</evidence>
<organism evidence="7 8">
    <name type="scientific">Vulgatibacter incomptus</name>
    <dbReference type="NCBI Taxonomy" id="1391653"/>
    <lineage>
        <taxon>Bacteria</taxon>
        <taxon>Pseudomonadati</taxon>
        <taxon>Myxococcota</taxon>
        <taxon>Myxococcia</taxon>
        <taxon>Myxococcales</taxon>
        <taxon>Cystobacterineae</taxon>
        <taxon>Vulgatibacteraceae</taxon>
        <taxon>Vulgatibacter</taxon>
    </lineage>
</organism>
<dbReference type="RefSeq" id="WP_050726431.1">
    <property type="nucleotide sequence ID" value="NZ_CP012332.1"/>
</dbReference>
<reference evidence="7 8" key="1">
    <citation type="submission" date="2015-08" db="EMBL/GenBank/DDBJ databases">
        <authorList>
            <person name="Babu N.S."/>
            <person name="Beckwith C.J."/>
            <person name="Beseler K.G."/>
            <person name="Brison A."/>
            <person name="Carone J.V."/>
            <person name="Caskin T.P."/>
            <person name="Diamond M."/>
            <person name="Durham M.E."/>
            <person name="Foxe J.M."/>
            <person name="Go M."/>
            <person name="Henderson B.A."/>
            <person name="Jones I.B."/>
            <person name="McGettigan J.A."/>
            <person name="Micheletti S.J."/>
            <person name="Nasrallah M.E."/>
            <person name="Ortiz D."/>
            <person name="Piller C.R."/>
            <person name="Privatt S.R."/>
            <person name="Schneider S.L."/>
            <person name="Sharp S."/>
            <person name="Smith T.C."/>
            <person name="Stanton J.D."/>
            <person name="Ullery H.E."/>
            <person name="Wilson R.J."/>
            <person name="Serrano M.G."/>
            <person name="Buck G."/>
            <person name="Lee V."/>
            <person name="Wang Y."/>
            <person name="Carvalho R."/>
            <person name="Voegtly L."/>
            <person name="Shi R."/>
            <person name="Duckworth R."/>
            <person name="Johnson A."/>
            <person name="Loviza R."/>
            <person name="Walstead R."/>
            <person name="Shah Z."/>
            <person name="Kiflezghi M."/>
            <person name="Wade K."/>
            <person name="Ball S.L."/>
            <person name="Bradley K.W."/>
            <person name="Asai D.J."/>
            <person name="Bowman C.A."/>
            <person name="Russell D.A."/>
            <person name="Pope W.H."/>
            <person name="Jacobs-Sera D."/>
            <person name="Hendrix R.W."/>
            <person name="Hatfull G.F."/>
        </authorList>
    </citation>
    <scope>NUCLEOTIDE SEQUENCE [LARGE SCALE GENOMIC DNA]</scope>
    <source>
        <strain evidence="7 8">DSM 27710</strain>
    </source>
</reference>
<accession>A0A0K1PGK5</accession>
<dbReference type="InterPro" id="IPR005337">
    <property type="entry name" value="RapZ-like"/>
</dbReference>
<dbReference type="PANTHER" id="PTHR30448">
    <property type="entry name" value="RNASE ADAPTER PROTEIN RAPZ"/>
    <property type="match status" value="1"/>
</dbReference>
<sequence length="292" mass="32422">MTPDVSSSSPRIVLITGMSGSGKSTAIRALEDVGFFCIDNLPVPLLGKLMELARYAGNMPQVAVVVDAREGRFLADTPQAIEGLRRDGLQVEVLFLDAADDALIRRFSETRRRHPISPEGTVPDGIAEERKLIRHLRAMADEVIDTTSVTVHELKRMIQSRFGEHVDGLLNVTVTSFGYRYGLPPQADLVVDVRFLPNPYFVAGMRERTGREPDVAAYVMEREEAQAFLTHVRGMVQFLLPHYRREGKSYLTVAIGCTGGKHRSVAFARALAEGLSGTETLVRVWDRDVEKD</sequence>
<protein>
    <submittedName>
        <fullName evidence="7">Putative ATP-binding protein</fullName>
    </submittedName>
</protein>
<keyword evidence="3 4" id="KW-0342">GTP-binding</keyword>